<evidence type="ECO:0000313" key="3">
    <source>
        <dbReference type="Proteomes" id="UP001420932"/>
    </source>
</evidence>
<feature type="transmembrane region" description="Helical" evidence="1">
    <location>
        <begin position="45"/>
        <end position="70"/>
    </location>
</feature>
<dbReference type="AlphaFoldDB" id="A0AAP0ESZ9"/>
<gene>
    <name evidence="2" type="ORF">Syun_025741</name>
</gene>
<keyword evidence="3" id="KW-1185">Reference proteome</keyword>
<sequence length="78" mass="9311">MSCLQSFIFMRSRFISFYLHEFDALDICELMLWDIVNCCFGYCELLLWILGNVVYMSYWIYLPGLVIFILTECRAADK</sequence>
<dbReference type="Proteomes" id="UP001420932">
    <property type="component" value="Unassembled WGS sequence"/>
</dbReference>
<protein>
    <submittedName>
        <fullName evidence="2">Uncharacterized protein</fullName>
    </submittedName>
</protein>
<organism evidence="2 3">
    <name type="scientific">Stephania yunnanensis</name>
    <dbReference type="NCBI Taxonomy" id="152371"/>
    <lineage>
        <taxon>Eukaryota</taxon>
        <taxon>Viridiplantae</taxon>
        <taxon>Streptophyta</taxon>
        <taxon>Embryophyta</taxon>
        <taxon>Tracheophyta</taxon>
        <taxon>Spermatophyta</taxon>
        <taxon>Magnoliopsida</taxon>
        <taxon>Ranunculales</taxon>
        <taxon>Menispermaceae</taxon>
        <taxon>Menispermoideae</taxon>
        <taxon>Cissampelideae</taxon>
        <taxon>Stephania</taxon>
    </lineage>
</organism>
<evidence type="ECO:0000313" key="2">
    <source>
        <dbReference type="EMBL" id="KAK9098696.1"/>
    </source>
</evidence>
<reference evidence="2 3" key="1">
    <citation type="submission" date="2024-01" db="EMBL/GenBank/DDBJ databases">
        <title>Genome assemblies of Stephania.</title>
        <authorList>
            <person name="Yang L."/>
        </authorList>
    </citation>
    <scope>NUCLEOTIDE SEQUENCE [LARGE SCALE GENOMIC DNA]</scope>
    <source>
        <strain evidence="2">YNDBR</strain>
        <tissue evidence="2">Leaf</tissue>
    </source>
</reference>
<keyword evidence="1" id="KW-0812">Transmembrane</keyword>
<name>A0AAP0ESZ9_9MAGN</name>
<keyword evidence="1" id="KW-0472">Membrane</keyword>
<proteinExistence type="predicted"/>
<dbReference type="EMBL" id="JBBNAF010000011">
    <property type="protein sequence ID" value="KAK9098696.1"/>
    <property type="molecule type" value="Genomic_DNA"/>
</dbReference>
<evidence type="ECO:0000256" key="1">
    <source>
        <dbReference type="SAM" id="Phobius"/>
    </source>
</evidence>
<keyword evidence="1" id="KW-1133">Transmembrane helix</keyword>
<accession>A0AAP0ESZ9</accession>
<comment type="caution">
    <text evidence="2">The sequence shown here is derived from an EMBL/GenBank/DDBJ whole genome shotgun (WGS) entry which is preliminary data.</text>
</comment>